<proteinExistence type="predicted"/>
<dbReference type="EMBL" id="JACXVP010000011">
    <property type="protein sequence ID" value="KAG5575278.1"/>
    <property type="molecule type" value="Genomic_DNA"/>
</dbReference>
<protein>
    <submittedName>
        <fullName evidence="1">Uncharacterized protein</fullName>
    </submittedName>
</protein>
<evidence type="ECO:0000313" key="2">
    <source>
        <dbReference type="Proteomes" id="UP000824120"/>
    </source>
</evidence>
<gene>
    <name evidence="1" type="ORF">H5410_055412</name>
</gene>
<keyword evidence="2" id="KW-1185">Reference proteome</keyword>
<dbReference type="AlphaFoldDB" id="A0A9J5WK79"/>
<evidence type="ECO:0000313" key="1">
    <source>
        <dbReference type="EMBL" id="KAG5575278.1"/>
    </source>
</evidence>
<comment type="caution">
    <text evidence="1">The sequence shown here is derived from an EMBL/GenBank/DDBJ whole genome shotgun (WGS) entry which is preliminary data.</text>
</comment>
<dbReference type="Proteomes" id="UP000824120">
    <property type="component" value="Chromosome 11"/>
</dbReference>
<reference evidence="1 2" key="1">
    <citation type="submission" date="2020-09" db="EMBL/GenBank/DDBJ databases">
        <title>De no assembly of potato wild relative species, Solanum commersonii.</title>
        <authorList>
            <person name="Cho K."/>
        </authorList>
    </citation>
    <scope>NUCLEOTIDE SEQUENCE [LARGE SCALE GENOMIC DNA]</scope>
    <source>
        <strain evidence="1">LZ3.2</strain>
        <tissue evidence="1">Leaf</tissue>
    </source>
</reference>
<name>A0A9J5WK79_SOLCO</name>
<organism evidence="1 2">
    <name type="scientific">Solanum commersonii</name>
    <name type="common">Commerson's wild potato</name>
    <name type="synonym">Commerson's nightshade</name>
    <dbReference type="NCBI Taxonomy" id="4109"/>
    <lineage>
        <taxon>Eukaryota</taxon>
        <taxon>Viridiplantae</taxon>
        <taxon>Streptophyta</taxon>
        <taxon>Embryophyta</taxon>
        <taxon>Tracheophyta</taxon>
        <taxon>Spermatophyta</taxon>
        <taxon>Magnoliopsida</taxon>
        <taxon>eudicotyledons</taxon>
        <taxon>Gunneridae</taxon>
        <taxon>Pentapetalae</taxon>
        <taxon>asterids</taxon>
        <taxon>lamiids</taxon>
        <taxon>Solanales</taxon>
        <taxon>Solanaceae</taxon>
        <taxon>Solanoideae</taxon>
        <taxon>Solaneae</taxon>
        <taxon>Solanum</taxon>
    </lineage>
</organism>
<accession>A0A9J5WK79</accession>
<sequence length="112" mass="12131">MLTVALRAIPEGPVVEDSDEPLSSKPVAEPGISQKASEITELQQLVVSSRVSKICRQHFFSDEGCSIGRPDNHPAGWPLRLAGWAYEASGPNEAGLKSLVLKWAEKIEPNPI</sequence>